<dbReference type="Proteomes" id="UP000053825">
    <property type="component" value="Unassembled WGS sequence"/>
</dbReference>
<keyword evidence="3" id="KW-1185">Reference proteome</keyword>
<proteinExistence type="predicted"/>
<name>A0A0L7R5E5_9HYME</name>
<dbReference type="EMBL" id="KQ414654">
    <property type="protein sequence ID" value="KOC65981.1"/>
    <property type="molecule type" value="Genomic_DNA"/>
</dbReference>
<gene>
    <name evidence="2" type="ORF">WH47_12780</name>
</gene>
<protein>
    <submittedName>
        <fullName evidence="2">Uncharacterized protein</fullName>
    </submittedName>
</protein>
<accession>A0A0L7R5E5</accession>
<evidence type="ECO:0000313" key="2">
    <source>
        <dbReference type="EMBL" id="KOC65981.1"/>
    </source>
</evidence>
<reference evidence="2 3" key="1">
    <citation type="submission" date="2015-07" db="EMBL/GenBank/DDBJ databases">
        <title>The genome of Habropoda laboriosa.</title>
        <authorList>
            <person name="Pan H."/>
            <person name="Kapheim K."/>
        </authorList>
    </citation>
    <scope>NUCLEOTIDE SEQUENCE [LARGE SCALE GENOMIC DNA]</scope>
    <source>
        <strain evidence="2">0110345459</strain>
    </source>
</reference>
<evidence type="ECO:0000313" key="3">
    <source>
        <dbReference type="Proteomes" id="UP000053825"/>
    </source>
</evidence>
<dbReference type="STRING" id="597456.A0A0L7R5E5"/>
<sequence>STVMETIKEDLFRWVCVKHATNSFLDRDSLREKALELTRTRGLNDWYVERVKDYTTKWELPDILASLIEAWQTLPRELIIFNFQRTRFRTDDSLLQINYDSWDSLKMGMSFKRFVTFDDDLSNDKVTHETDNPWYHDYNLRTNCKDNVVLICEDRVLENRGKIEEAKARDYRKTIPPLELGNRTDRKLDYKIVKSRKKMVNDKHRNAKPSSLKGNLIERNTEQRKSLKRTYSETQFFTKGRRGDRRVFGDKNIKNSFLPKDRNVGPSRSIRGKVFEEEMPQRHQPEVNIIRVSLQAIIDKALTLTSSANAEYTKKLINNIYASNQETANRRFTQSKHLNKQDSLESRCMNLANKKMTKVATNLPGNLFDEFNQPSSSTSNLNILWEGIEQSASMETTESQAVPFGTLESNTENHSKSENSNPTRNNGDDTVLQEDLSFSVETKRKFPDVNDSEDASDSNGPGEDKSKTDHNWSKQFETSFIFGSPATNNCSLNHQPHENMVDPCILNVRSSISPRE</sequence>
<organism evidence="2 3">
    <name type="scientific">Habropoda laboriosa</name>
    <dbReference type="NCBI Taxonomy" id="597456"/>
    <lineage>
        <taxon>Eukaryota</taxon>
        <taxon>Metazoa</taxon>
        <taxon>Ecdysozoa</taxon>
        <taxon>Arthropoda</taxon>
        <taxon>Hexapoda</taxon>
        <taxon>Insecta</taxon>
        <taxon>Pterygota</taxon>
        <taxon>Neoptera</taxon>
        <taxon>Endopterygota</taxon>
        <taxon>Hymenoptera</taxon>
        <taxon>Apocrita</taxon>
        <taxon>Aculeata</taxon>
        <taxon>Apoidea</taxon>
        <taxon>Anthophila</taxon>
        <taxon>Apidae</taxon>
        <taxon>Habropoda</taxon>
    </lineage>
</organism>
<evidence type="ECO:0000256" key="1">
    <source>
        <dbReference type="SAM" id="MobiDB-lite"/>
    </source>
</evidence>
<feature type="non-terminal residue" evidence="2">
    <location>
        <position position="1"/>
    </location>
</feature>
<dbReference type="OrthoDB" id="125347at2759"/>
<dbReference type="AlphaFoldDB" id="A0A0L7R5E5"/>
<feature type="region of interest" description="Disordered" evidence="1">
    <location>
        <begin position="405"/>
        <end position="470"/>
    </location>
</feature>